<name>K0J3G6_9ZZZZ</name>
<proteinExistence type="predicted"/>
<evidence type="ECO:0008006" key="2">
    <source>
        <dbReference type="Google" id="ProtNLM"/>
    </source>
</evidence>
<organism evidence="1">
    <name type="scientific">uncultured microorganism</name>
    <dbReference type="NCBI Taxonomy" id="358574"/>
    <lineage>
        <taxon>unclassified sequences</taxon>
        <taxon>environmental samples</taxon>
    </lineage>
</organism>
<dbReference type="AlphaFoldDB" id="K0J3G6"/>
<reference evidence="1" key="1">
    <citation type="submission" date="2012-09" db="EMBL/GenBank/DDBJ databases">
        <authorList>
            <person name="Elsaied H.E."/>
            <person name="Maruyama A."/>
        </authorList>
    </citation>
    <scope>NUCLEOTIDE SEQUENCE</scope>
</reference>
<evidence type="ECO:0000313" key="1">
    <source>
        <dbReference type="EMBL" id="BAM62619.1"/>
    </source>
</evidence>
<protein>
    <recommendedName>
        <fullName evidence="2">Peptidase MA-like domain-containing protein</fullName>
    </recommendedName>
</protein>
<sequence length="283" mass="32572">VRMKVLGAVGSMKSRAIGNVVLVYDPGEQDTADLISGVCEKAIQLAQENWGLEPPENCRIYVMTSWWGFVFQSAPWLWRILLGATMPFWCFRARRTWPYSAAWTQRYGRRVAIGVKPPRLLEQSDRGIGVRMFVEEKDMKVNVQHVTCHELVHACSAHLRLPMWLNEGIATVTVDRFLGRPTIRQETLEFMRGFLPKAAPPTYRELSRMGGEAIAYHGMRGYWLVRYLEEEHPGFLRRMFSLLQDARVIEREMVTELGMEPENFWSEIDDVVVGHSERKGVGV</sequence>
<accession>K0J3G6</accession>
<reference evidence="1" key="2">
    <citation type="journal article" date="2014" name="FEMS Microbiol. Ecol.">
        <title>Novel integrons and gene cassettes from a Cascadian submarine gas-hydrate-bearing core.</title>
        <authorList>
            <person name="Elsaied H."/>
            <person name="Stokes H.W."/>
            <person name="Yoshioka H."/>
            <person name="Mitani Y."/>
            <person name="Maruyama A."/>
        </authorList>
    </citation>
    <scope>NUCLEOTIDE SEQUENCE</scope>
</reference>
<feature type="non-terminal residue" evidence="1">
    <location>
        <position position="1"/>
    </location>
</feature>
<dbReference type="EMBL" id="AB750552">
    <property type="protein sequence ID" value="BAM62619.1"/>
    <property type="molecule type" value="Genomic_DNA"/>
</dbReference>